<comment type="caution">
    <text evidence="1">The sequence shown here is derived from an EMBL/GenBank/DDBJ whole genome shotgun (WGS) entry which is preliminary data.</text>
</comment>
<name>A0A164XG80_9CRUS</name>
<proteinExistence type="predicted"/>
<evidence type="ECO:0000313" key="1">
    <source>
        <dbReference type="EMBL" id="KZS14199.1"/>
    </source>
</evidence>
<accession>A0A164XG80</accession>
<keyword evidence="2" id="KW-1185">Reference proteome</keyword>
<dbReference type="AlphaFoldDB" id="A0A164XG80"/>
<reference evidence="1 2" key="1">
    <citation type="submission" date="2016-03" db="EMBL/GenBank/DDBJ databases">
        <title>EvidentialGene: Evidence-directed Construction of Genes on Genomes.</title>
        <authorList>
            <person name="Gilbert D.G."/>
            <person name="Choi J.-H."/>
            <person name="Mockaitis K."/>
            <person name="Colbourne J."/>
            <person name="Pfrender M."/>
        </authorList>
    </citation>
    <scope>NUCLEOTIDE SEQUENCE [LARGE SCALE GENOMIC DNA]</scope>
    <source>
        <strain evidence="1 2">Xinb3</strain>
        <tissue evidence="1">Complete organism</tissue>
    </source>
</reference>
<gene>
    <name evidence="1" type="ORF">APZ42_020872</name>
</gene>
<protein>
    <submittedName>
        <fullName evidence="1">Uncharacterized protein</fullName>
    </submittedName>
</protein>
<evidence type="ECO:0000313" key="2">
    <source>
        <dbReference type="Proteomes" id="UP000076858"/>
    </source>
</evidence>
<dbReference type="EMBL" id="LRGB01001005">
    <property type="protein sequence ID" value="KZS14199.1"/>
    <property type="molecule type" value="Genomic_DNA"/>
</dbReference>
<organism evidence="1 2">
    <name type="scientific">Daphnia magna</name>
    <dbReference type="NCBI Taxonomy" id="35525"/>
    <lineage>
        <taxon>Eukaryota</taxon>
        <taxon>Metazoa</taxon>
        <taxon>Ecdysozoa</taxon>
        <taxon>Arthropoda</taxon>
        <taxon>Crustacea</taxon>
        <taxon>Branchiopoda</taxon>
        <taxon>Diplostraca</taxon>
        <taxon>Cladocera</taxon>
        <taxon>Anomopoda</taxon>
        <taxon>Daphniidae</taxon>
        <taxon>Daphnia</taxon>
    </lineage>
</organism>
<dbReference type="Proteomes" id="UP000076858">
    <property type="component" value="Unassembled WGS sequence"/>
</dbReference>
<sequence>MDIRVRQFDYGRTCGTPALPSSTNYLQKWSENESWIGYLKWIFIAFI</sequence>